<gene>
    <name evidence="1" type="ORF">L3X38_015555</name>
</gene>
<accession>A0AAD4W3Q9</accession>
<sequence length="304" mass="33090">MAAGGGRSEPAKFRSKITIFRRLERRPISGEGWVVTPRPSRIDSQHCQHDALKGRNSEVKRVGGWSNPRMGDHPGKLLRELPETKSSGLASIKQNTVALSTAEAEYVSAAEATSQAKWLRFVLEDFGEEQVEGTPILCDNTSTIAMAKNLVFHQKTRHIRLKFHFIREAIQAKEIELIDFLSSPPPPQAATWGGTGPVGTTTLPTFHSTPAPPRSATVVAGISHERKSRSLVSGPGIGVMSGILKGSSRILGKIRGGSFQLIYCKTEDQIADILTKALSKDRFVYLRDLLGVKSVKGLEGSVDV</sequence>
<comment type="caution">
    <text evidence="1">The sequence shown here is derived from an EMBL/GenBank/DDBJ whole genome shotgun (WGS) entry which is preliminary data.</text>
</comment>
<evidence type="ECO:0000313" key="2">
    <source>
        <dbReference type="Proteomes" id="UP001054821"/>
    </source>
</evidence>
<evidence type="ECO:0000313" key="1">
    <source>
        <dbReference type="EMBL" id="KAI5336288.1"/>
    </source>
</evidence>
<dbReference type="EMBL" id="JAJFAZ020000003">
    <property type="protein sequence ID" value="KAI5336288.1"/>
    <property type="molecule type" value="Genomic_DNA"/>
</dbReference>
<dbReference type="CDD" id="cd09272">
    <property type="entry name" value="RNase_HI_RT_Ty1"/>
    <property type="match status" value="1"/>
</dbReference>
<protein>
    <submittedName>
        <fullName evidence="1">Uncharacterized protein</fullName>
    </submittedName>
</protein>
<keyword evidence="2" id="KW-1185">Reference proteome</keyword>
<proteinExistence type="predicted"/>
<dbReference type="PANTHER" id="PTHR11439">
    <property type="entry name" value="GAG-POL-RELATED RETROTRANSPOSON"/>
    <property type="match status" value="1"/>
</dbReference>
<organism evidence="1 2">
    <name type="scientific">Prunus dulcis</name>
    <name type="common">Almond</name>
    <name type="synonym">Amygdalus dulcis</name>
    <dbReference type="NCBI Taxonomy" id="3755"/>
    <lineage>
        <taxon>Eukaryota</taxon>
        <taxon>Viridiplantae</taxon>
        <taxon>Streptophyta</taxon>
        <taxon>Embryophyta</taxon>
        <taxon>Tracheophyta</taxon>
        <taxon>Spermatophyta</taxon>
        <taxon>Magnoliopsida</taxon>
        <taxon>eudicotyledons</taxon>
        <taxon>Gunneridae</taxon>
        <taxon>Pentapetalae</taxon>
        <taxon>rosids</taxon>
        <taxon>fabids</taxon>
        <taxon>Rosales</taxon>
        <taxon>Rosaceae</taxon>
        <taxon>Amygdaloideae</taxon>
        <taxon>Amygdaleae</taxon>
        <taxon>Prunus</taxon>
    </lineage>
</organism>
<dbReference type="Proteomes" id="UP001054821">
    <property type="component" value="Chromosome 3"/>
</dbReference>
<dbReference type="AlphaFoldDB" id="A0AAD4W3Q9"/>
<reference evidence="1 2" key="1">
    <citation type="journal article" date="2022" name="G3 (Bethesda)">
        <title>Whole-genome sequence and methylome profiling of the almond [Prunus dulcis (Mill.) D.A. Webb] cultivar 'Nonpareil'.</title>
        <authorList>
            <person name="D'Amico-Willman K.M."/>
            <person name="Ouma W.Z."/>
            <person name="Meulia T."/>
            <person name="Sideli G.M."/>
            <person name="Gradziel T.M."/>
            <person name="Fresnedo-Ramirez J."/>
        </authorList>
    </citation>
    <scope>NUCLEOTIDE SEQUENCE [LARGE SCALE GENOMIC DNA]</scope>
    <source>
        <strain evidence="1">Clone GOH B32 T37-40</strain>
    </source>
</reference>
<dbReference type="PANTHER" id="PTHR11439:SF483">
    <property type="entry name" value="PEPTIDE SYNTHASE GLIP-LIKE, PUTATIVE (AFU_ORTHOLOGUE AFUA_3G12920)-RELATED"/>
    <property type="match status" value="1"/>
</dbReference>
<name>A0AAD4W3Q9_PRUDU</name>